<evidence type="ECO:0000256" key="4">
    <source>
        <dbReference type="SAM" id="MobiDB-lite"/>
    </source>
</evidence>
<dbReference type="PROSITE" id="PS50118">
    <property type="entry name" value="HMG_BOX_2"/>
    <property type="match status" value="1"/>
</dbReference>
<comment type="caution">
    <text evidence="6">The sequence shown here is derived from an EMBL/GenBank/DDBJ whole genome shotgun (WGS) entry which is preliminary data.</text>
</comment>
<feature type="DNA-binding region" description="HMG box" evidence="3">
    <location>
        <begin position="266"/>
        <end position="335"/>
    </location>
</feature>
<keyword evidence="7" id="KW-1185">Reference proteome</keyword>
<dbReference type="CDD" id="cd01389">
    <property type="entry name" value="HMG-box_ROX1-like"/>
    <property type="match status" value="1"/>
</dbReference>
<feature type="compositionally biased region" description="Basic and acidic residues" evidence="4">
    <location>
        <begin position="378"/>
        <end position="390"/>
    </location>
</feature>
<feature type="compositionally biased region" description="Basic and acidic residues" evidence="4">
    <location>
        <begin position="428"/>
        <end position="442"/>
    </location>
</feature>
<dbReference type="OrthoDB" id="2496288at2759"/>
<feature type="region of interest" description="Disordered" evidence="4">
    <location>
        <begin position="337"/>
        <end position="390"/>
    </location>
</feature>
<sequence length="653" mass="72852">MVMDMIDHPTVSLDDFLVSINSEQTTPEPNDPFDFSNQSQPDTTRRFEPDLAEHQIQHTPTSTDCFFSPPAHLEPSFEIMSAPALALAPPTPFDDCFQTPNISAAARALSRLHTNFDHTHTSAYPNLSYDPQQLLDPSSGFISSPLSSHASLYGSPTNPDRTSFVSPLTYCPPIARRQHGHQRDLSAASSLASSASSLAFESSQLIDPTTLGPPLALSSPNPPIISPFINQTVDQGPDGSATGKYQRPLTSTGRPSHARKTPPGHVKRPRNAFILFRSHACAANLIPPTVEKDHRQISRIVSHMWRNLPPTERGHWEREAEQEKELHRLLHPDYRYKPVYRKEGTAKKKPGSGGRRKPMNRKTPVSETTPATPEDDDNRSPMQREQEAEDALRCEVVARVVMETKLSGIQIEESQMEARVTEEIRNLRRKDAQAQAEKKSERPIPPPLLQSRRKSRANSAPPPPSPLRTMHVHEVVYNPKSRGSRELSPDFPRARVAHPMAIQAINDNPGSYWPMPGFGAQDDYQPMFDYSCLASYELGSGSSFFGTENQLDFGGFDHTLTPLSPRQPSDMVRDLSEFPFQSSSSGWAPADERADFTLALPEETHTLEQFENPFETLGPGESEPVMFLTRDQSRKDSLVKQLFSAGYEEMHEA</sequence>
<feature type="compositionally biased region" description="Basic residues" evidence="4">
    <location>
        <begin position="256"/>
        <end position="267"/>
    </location>
</feature>
<dbReference type="PANTHER" id="PTHR45789:SF2">
    <property type="entry name" value="FI18025P1"/>
    <property type="match status" value="1"/>
</dbReference>
<dbReference type="Gene3D" id="1.10.30.10">
    <property type="entry name" value="High mobility group box domain"/>
    <property type="match status" value="1"/>
</dbReference>
<dbReference type="EMBL" id="MU167215">
    <property type="protein sequence ID" value="KAG0151058.1"/>
    <property type="molecule type" value="Genomic_DNA"/>
</dbReference>
<evidence type="ECO:0000256" key="3">
    <source>
        <dbReference type="PROSITE-ProRule" id="PRU00267"/>
    </source>
</evidence>
<evidence type="ECO:0000256" key="1">
    <source>
        <dbReference type="ARBA" id="ARBA00023125"/>
    </source>
</evidence>
<feature type="region of interest" description="Disordered" evidence="4">
    <location>
        <begin position="22"/>
        <end position="45"/>
    </location>
</feature>
<feature type="compositionally biased region" description="Basic residues" evidence="4">
    <location>
        <begin position="347"/>
        <end position="360"/>
    </location>
</feature>
<dbReference type="GO" id="GO:0005634">
    <property type="term" value="C:nucleus"/>
    <property type="evidence" value="ECO:0007669"/>
    <property type="project" value="UniProtKB-UniRule"/>
</dbReference>
<dbReference type="InterPro" id="IPR051356">
    <property type="entry name" value="SOX/SOX-like_TF"/>
</dbReference>
<feature type="domain" description="HMG box" evidence="5">
    <location>
        <begin position="266"/>
        <end position="335"/>
    </location>
</feature>
<dbReference type="PANTHER" id="PTHR45789">
    <property type="entry name" value="FI18025P1"/>
    <property type="match status" value="1"/>
</dbReference>
<keyword evidence="1 3" id="KW-0238">DNA-binding</keyword>
<accession>A0A9P6THR8</accession>
<dbReference type="SMART" id="SM00398">
    <property type="entry name" value="HMG"/>
    <property type="match status" value="1"/>
</dbReference>
<evidence type="ECO:0000313" key="7">
    <source>
        <dbReference type="Proteomes" id="UP000886653"/>
    </source>
</evidence>
<evidence type="ECO:0000259" key="5">
    <source>
        <dbReference type="PROSITE" id="PS50118"/>
    </source>
</evidence>
<dbReference type="GO" id="GO:0000981">
    <property type="term" value="F:DNA-binding transcription factor activity, RNA polymerase II-specific"/>
    <property type="evidence" value="ECO:0007669"/>
    <property type="project" value="TreeGrafter"/>
</dbReference>
<dbReference type="SUPFAM" id="SSF47095">
    <property type="entry name" value="HMG-box"/>
    <property type="match status" value="1"/>
</dbReference>
<reference evidence="6" key="1">
    <citation type="submission" date="2013-11" db="EMBL/GenBank/DDBJ databases">
        <title>Genome sequence of the fusiform rust pathogen reveals effectors for host alternation and coevolution with pine.</title>
        <authorList>
            <consortium name="DOE Joint Genome Institute"/>
            <person name="Smith K."/>
            <person name="Pendleton A."/>
            <person name="Kubisiak T."/>
            <person name="Anderson C."/>
            <person name="Salamov A."/>
            <person name="Aerts A."/>
            <person name="Riley R."/>
            <person name="Clum A."/>
            <person name="Lindquist E."/>
            <person name="Ence D."/>
            <person name="Campbell M."/>
            <person name="Kronenberg Z."/>
            <person name="Feau N."/>
            <person name="Dhillon B."/>
            <person name="Hamelin R."/>
            <person name="Burleigh J."/>
            <person name="Smith J."/>
            <person name="Yandell M."/>
            <person name="Nelson C."/>
            <person name="Grigoriev I."/>
            <person name="Davis J."/>
        </authorList>
    </citation>
    <scope>NUCLEOTIDE SEQUENCE</scope>
    <source>
        <strain evidence="6">G11</strain>
    </source>
</reference>
<organism evidence="6 7">
    <name type="scientific">Cronartium quercuum f. sp. fusiforme G11</name>
    <dbReference type="NCBI Taxonomy" id="708437"/>
    <lineage>
        <taxon>Eukaryota</taxon>
        <taxon>Fungi</taxon>
        <taxon>Dikarya</taxon>
        <taxon>Basidiomycota</taxon>
        <taxon>Pucciniomycotina</taxon>
        <taxon>Pucciniomycetes</taxon>
        <taxon>Pucciniales</taxon>
        <taxon>Coleosporiaceae</taxon>
        <taxon>Cronartium</taxon>
    </lineage>
</organism>
<dbReference type="GO" id="GO:0000978">
    <property type="term" value="F:RNA polymerase II cis-regulatory region sequence-specific DNA binding"/>
    <property type="evidence" value="ECO:0007669"/>
    <property type="project" value="TreeGrafter"/>
</dbReference>
<keyword evidence="2 3" id="KW-0539">Nucleus</keyword>
<feature type="compositionally biased region" description="Basic and acidic residues" evidence="4">
    <location>
        <begin position="337"/>
        <end position="346"/>
    </location>
</feature>
<protein>
    <recommendedName>
        <fullName evidence="5">HMG box domain-containing protein</fullName>
    </recommendedName>
</protein>
<name>A0A9P6THR8_9BASI</name>
<dbReference type="Pfam" id="PF00505">
    <property type="entry name" value="HMG_box"/>
    <property type="match status" value="1"/>
</dbReference>
<feature type="region of interest" description="Disordered" evidence="4">
    <location>
        <begin position="211"/>
        <end position="267"/>
    </location>
</feature>
<feature type="region of interest" description="Disordered" evidence="4">
    <location>
        <begin position="428"/>
        <end position="471"/>
    </location>
</feature>
<evidence type="ECO:0000313" key="6">
    <source>
        <dbReference type="EMBL" id="KAG0151058.1"/>
    </source>
</evidence>
<dbReference type="AlphaFoldDB" id="A0A9P6THR8"/>
<proteinExistence type="predicted"/>
<dbReference type="InterPro" id="IPR009071">
    <property type="entry name" value="HMG_box_dom"/>
</dbReference>
<evidence type="ECO:0000256" key="2">
    <source>
        <dbReference type="ARBA" id="ARBA00023242"/>
    </source>
</evidence>
<gene>
    <name evidence="6" type="ORF">CROQUDRAFT_651575</name>
</gene>
<dbReference type="InterPro" id="IPR036910">
    <property type="entry name" value="HMG_box_dom_sf"/>
</dbReference>
<dbReference type="Proteomes" id="UP000886653">
    <property type="component" value="Unassembled WGS sequence"/>
</dbReference>